<proteinExistence type="predicted"/>
<reference evidence="4 5" key="1">
    <citation type="submission" date="2020-11" db="EMBL/GenBank/DDBJ databases">
        <title>Kefir isolates.</title>
        <authorList>
            <person name="Marcisauskas S."/>
            <person name="Kim Y."/>
            <person name="Blasche S."/>
        </authorList>
    </citation>
    <scope>NUCLEOTIDE SEQUENCE [LARGE SCALE GENOMIC DNA]</scope>
    <source>
        <strain evidence="4 5">KR</strain>
    </source>
</reference>
<keyword evidence="2" id="KW-0472">Membrane</keyword>
<evidence type="ECO:0000313" key="4">
    <source>
        <dbReference type="EMBL" id="KAG0661043.1"/>
    </source>
</evidence>
<organism evidence="4 5">
    <name type="scientific">Rhodotorula mucilaginosa</name>
    <name type="common">Yeast</name>
    <name type="synonym">Rhodotorula rubra</name>
    <dbReference type="NCBI Taxonomy" id="5537"/>
    <lineage>
        <taxon>Eukaryota</taxon>
        <taxon>Fungi</taxon>
        <taxon>Dikarya</taxon>
        <taxon>Basidiomycota</taxon>
        <taxon>Pucciniomycotina</taxon>
        <taxon>Microbotryomycetes</taxon>
        <taxon>Sporidiobolales</taxon>
        <taxon>Sporidiobolaceae</taxon>
        <taxon>Rhodotorula</taxon>
    </lineage>
</organism>
<dbReference type="OrthoDB" id="10249433at2759"/>
<comment type="caution">
    <text evidence="4">The sequence shown here is derived from an EMBL/GenBank/DDBJ whole genome shotgun (WGS) entry which is preliminary data.</text>
</comment>
<sequence length="424" mass="45176">MATSALSAYLPTLRNVLKWLASTLAVSLTVGGTALYLLQSRLIYPANLPAGSRQNVPRPEEFGMPGEEVELVAPDGVKLKAFVIKAPGDPSRRPTVLLLHANAGNVGHRLPIAKVFWHKMRCNVVALSYRGYGHSEGSPSEKGIKLDAQTALDFVLSHKELERTPIFLYGQSIGGAVAIFLASQNAQRVRGLIIENTFLSLPQLVPRILPFLAPFVPFLLHQIWPSDEAIAKLPSEFPVLFLAGSRDELVEPSQMKGLWAKCGSKVKEWREFPHGTHNDTCVQPHYFAHVAAFISQQTGIADVNFSAQSASTSDPHSSAAAPSSDPHPSPASAPVVAGAGADEPTPLSTAPGSPTTSASSSSAASEGGSSSFEFIEASTEGLPLPAKEEGEEESAIAGAGSLGPKEEVEEVLREAKDELRRQKL</sequence>
<protein>
    <recommendedName>
        <fullName evidence="3">AB hydrolase-1 domain-containing protein</fullName>
    </recommendedName>
</protein>
<feature type="compositionally biased region" description="Low complexity" evidence="1">
    <location>
        <begin position="332"/>
        <end position="371"/>
    </location>
</feature>
<feature type="compositionally biased region" description="Low complexity" evidence="1">
    <location>
        <begin position="307"/>
        <end position="324"/>
    </location>
</feature>
<dbReference type="AlphaFoldDB" id="A0A9P7B6N9"/>
<keyword evidence="2" id="KW-1133">Transmembrane helix</keyword>
<keyword evidence="5" id="KW-1185">Reference proteome</keyword>
<keyword evidence="2" id="KW-0812">Transmembrane</keyword>
<accession>A0A9P7B6N9</accession>
<dbReference type="EMBL" id="PUHQ01000038">
    <property type="protein sequence ID" value="KAG0661043.1"/>
    <property type="molecule type" value="Genomic_DNA"/>
</dbReference>
<dbReference type="GO" id="GO:0008474">
    <property type="term" value="F:palmitoyl-(protein) hydrolase activity"/>
    <property type="evidence" value="ECO:0007669"/>
    <property type="project" value="TreeGrafter"/>
</dbReference>
<feature type="domain" description="AB hydrolase-1" evidence="3">
    <location>
        <begin position="94"/>
        <end position="212"/>
    </location>
</feature>
<gene>
    <name evidence="4" type="ORF">C6P46_004150</name>
</gene>
<dbReference type="Proteomes" id="UP000777482">
    <property type="component" value="Unassembled WGS sequence"/>
</dbReference>
<evidence type="ECO:0000256" key="2">
    <source>
        <dbReference type="SAM" id="Phobius"/>
    </source>
</evidence>
<evidence type="ECO:0000256" key="1">
    <source>
        <dbReference type="SAM" id="MobiDB-lite"/>
    </source>
</evidence>
<evidence type="ECO:0000313" key="5">
    <source>
        <dbReference type="Proteomes" id="UP000777482"/>
    </source>
</evidence>
<feature type="region of interest" description="Disordered" evidence="1">
    <location>
        <begin position="307"/>
        <end position="424"/>
    </location>
</feature>
<dbReference type="Pfam" id="PF00561">
    <property type="entry name" value="Abhydrolase_1"/>
    <property type="match status" value="1"/>
</dbReference>
<dbReference type="GO" id="GO:0016020">
    <property type="term" value="C:membrane"/>
    <property type="evidence" value="ECO:0007669"/>
    <property type="project" value="TreeGrafter"/>
</dbReference>
<dbReference type="PANTHER" id="PTHR12277:SF81">
    <property type="entry name" value="PROTEIN ABHD13"/>
    <property type="match status" value="1"/>
</dbReference>
<dbReference type="InterPro" id="IPR029058">
    <property type="entry name" value="AB_hydrolase_fold"/>
</dbReference>
<dbReference type="Gene3D" id="3.40.50.1820">
    <property type="entry name" value="alpha/beta hydrolase"/>
    <property type="match status" value="1"/>
</dbReference>
<dbReference type="SUPFAM" id="SSF53474">
    <property type="entry name" value="alpha/beta-Hydrolases"/>
    <property type="match status" value="1"/>
</dbReference>
<name>A0A9P7B6N9_RHOMI</name>
<evidence type="ECO:0000259" key="3">
    <source>
        <dbReference type="Pfam" id="PF00561"/>
    </source>
</evidence>
<feature type="transmembrane region" description="Helical" evidence="2">
    <location>
        <begin position="19"/>
        <end position="38"/>
    </location>
</feature>
<feature type="compositionally biased region" description="Basic and acidic residues" evidence="1">
    <location>
        <begin position="404"/>
        <end position="424"/>
    </location>
</feature>
<dbReference type="InterPro" id="IPR000073">
    <property type="entry name" value="AB_hydrolase_1"/>
</dbReference>
<dbReference type="PANTHER" id="PTHR12277">
    <property type="entry name" value="ALPHA/BETA HYDROLASE DOMAIN-CONTAINING PROTEIN"/>
    <property type="match status" value="1"/>
</dbReference>